<reference evidence="1" key="1">
    <citation type="submission" date="2018-06" db="EMBL/GenBank/DDBJ databases">
        <authorList>
            <person name="Zhirakovskaya E."/>
        </authorList>
    </citation>
    <scope>NUCLEOTIDE SEQUENCE</scope>
</reference>
<protein>
    <recommendedName>
        <fullName evidence="2">Rhodanese domain-containing protein</fullName>
    </recommendedName>
</protein>
<organism evidence="1">
    <name type="scientific">hydrothermal vent metagenome</name>
    <dbReference type="NCBI Taxonomy" id="652676"/>
    <lineage>
        <taxon>unclassified sequences</taxon>
        <taxon>metagenomes</taxon>
        <taxon>ecological metagenomes</taxon>
    </lineage>
</organism>
<dbReference type="SUPFAM" id="SSF52821">
    <property type="entry name" value="Rhodanese/Cell cycle control phosphatase"/>
    <property type="match status" value="1"/>
</dbReference>
<dbReference type="EMBL" id="UOEZ01000009">
    <property type="protein sequence ID" value="VAW34768.1"/>
    <property type="molecule type" value="Genomic_DNA"/>
</dbReference>
<gene>
    <name evidence="1" type="ORF">MNBD_DELTA02-638</name>
</gene>
<dbReference type="Gene3D" id="3.40.250.10">
    <property type="entry name" value="Rhodanese-like domain"/>
    <property type="match status" value="1"/>
</dbReference>
<name>A0A3B0UUQ5_9ZZZZ</name>
<evidence type="ECO:0000313" key="1">
    <source>
        <dbReference type="EMBL" id="VAW34768.1"/>
    </source>
</evidence>
<dbReference type="AlphaFoldDB" id="A0A3B0UUQ5"/>
<dbReference type="InterPro" id="IPR036873">
    <property type="entry name" value="Rhodanese-like_dom_sf"/>
</dbReference>
<accession>A0A3B0UUQ5</accession>
<sequence>MLKRRFLFAGFVLFVSVFMAAAAFAAPAMKYRSKHDVPRITVEELKARRLGDAGIYILDLRTGASYDRSPFRIPGDIRSMFGELKEKTKRIPRDAEIVTYCT</sequence>
<evidence type="ECO:0008006" key="2">
    <source>
        <dbReference type="Google" id="ProtNLM"/>
    </source>
</evidence>
<proteinExistence type="predicted"/>